<dbReference type="Gene3D" id="3.40.50.410">
    <property type="entry name" value="von Willebrand factor, type A domain"/>
    <property type="match status" value="1"/>
</dbReference>
<keyword evidence="1" id="KW-1003">Cell membrane</keyword>
<feature type="domain" description="VWFA" evidence="7">
    <location>
        <begin position="88"/>
        <end position="294"/>
    </location>
</feature>
<evidence type="ECO:0000256" key="3">
    <source>
        <dbReference type="ARBA" id="ARBA00022989"/>
    </source>
</evidence>
<evidence type="ECO:0000256" key="5">
    <source>
        <dbReference type="SAM" id="MobiDB-lite"/>
    </source>
</evidence>
<evidence type="ECO:0000256" key="4">
    <source>
        <dbReference type="ARBA" id="ARBA00023136"/>
    </source>
</evidence>
<keyword evidence="9" id="KW-1185">Reference proteome</keyword>
<reference evidence="9" key="1">
    <citation type="journal article" date="2019" name="Int. J. Syst. Evol. Microbiol.">
        <title>The Global Catalogue of Microorganisms (GCM) 10K type strain sequencing project: providing services to taxonomists for standard genome sequencing and annotation.</title>
        <authorList>
            <consortium name="The Broad Institute Genomics Platform"/>
            <consortium name="The Broad Institute Genome Sequencing Center for Infectious Disease"/>
            <person name="Wu L."/>
            <person name="Ma J."/>
        </authorList>
    </citation>
    <scope>NUCLEOTIDE SEQUENCE [LARGE SCALE GENOMIC DNA]</scope>
    <source>
        <strain evidence="9">JCM 17125</strain>
    </source>
</reference>
<name>A0ABP7CR87_9MICO</name>
<evidence type="ECO:0000256" key="6">
    <source>
        <dbReference type="SAM" id="Phobius"/>
    </source>
</evidence>
<gene>
    <name evidence="8" type="ORF">GCM10022399_09540</name>
</gene>
<dbReference type="PANTHER" id="PTHR22550">
    <property type="entry name" value="SPORE GERMINATION PROTEIN"/>
    <property type="match status" value="1"/>
</dbReference>
<organism evidence="8 9">
    <name type="scientific">Terrabacter ginsenosidimutans</name>
    <dbReference type="NCBI Taxonomy" id="490575"/>
    <lineage>
        <taxon>Bacteria</taxon>
        <taxon>Bacillati</taxon>
        <taxon>Actinomycetota</taxon>
        <taxon>Actinomycetes</taxon>
        <taxon>Micrococcales</taxon>
        <taxon>Intrasporangiaceae</taxon>
        <taxon>Terrabacter</taxon>
    </lineage>
</organism>
<proteinExistence type="predicted"/>
<feature type="transmembrane region" description="Helical" evidence="6">
    <location>
        <begin position="307"/>
        <end position="328"/>
    </location>
</feature>
<dbReference type="InterPro" id="IPR002035">
    <property type="entry name" value="VWF_A"/>
</dbReference>
<dbReference type="SMART" id="SM00327">
    <property type="entry name" value="VWA"/>
    <property type="match status" value="1"/>
</dbReference>
<evidence type="ECO:0000313" key="9">
    <source>
        <dbReference type="Proteomes" id="UP001501468"/>
    </source>
</evidence>
<dbReference type="PANTHER" id="PTHR22550:SF5">
    <property type="entry name" value="LEUCINE ZIPPER PROTEIN 4"/>
    <property type="match status" value="1"/>
</dbReference>
<dbReference type="RefSeq" id="WP_344942277.1">
    <property type="nucleotide sequence ID" value="NZ_BAABDC010000001.1"/>
</dbReference>
<dbReference type="SUPFAM" id="SSF53300">
    <property type="entry name" value="vWA-like"/>
    <property type="match status" value="1"/>
</dbReference>
<evidence type="ECO:0000313" key="8">
    <source>
        <dbReference type="EMBL" id="GAA3695110.1"/>
    </source>
</evidence>
<dbReference type="InterPro" id="IPR050768">
    <property type="entry name" value="UPF0353/GerABKA_families"/>
</dbReference>
<keyword evidence="4 6" id="KW-0472">Membrane</keyword>
<comment type="caution">
    <text evidence="8">The sequence shown here is derived from an EMBL/GenBank/DDBJ whole genome shotgun (WGS) entry which is preliminary data.</text>
</comment>
<feature type="transmembrane region" description="Helical" evidence="6">
    <location>
        <begin position="56"/>
        <end position="74"/>
    </location>
</feature>
<evidence type="ECO:0000256" key="1">
    <source>
        <dbReference type="ARBA" id="ARBA00022475"/>
    </source>
</evidence>
<evidence type="ECO:0000256" key="2">
    <source>
        <dbReference type="ARBA" id="ARBA00022692"/>
    </source>
</evidence>
<evidence type="ECO:0000259" key="7">
    <source>
        <dbReference type="PROSITE" id="PS50234"/>
    </source>
</evidence>
<feature type="region of interest" description="Disordered" evidence="5">
    <location>
        <begin position="181"/>
        <end position="202"/>
    </location>
</feature>
<dbReference type="Pfam" id="PF13519">
    <property type="entry name" value="VWA_2"/>
    <property type="match status" value="1"/>
</dbReference>
<protein>
    <submittedName>
        <fullName evidence="8">VWA domain-containing protein</fullName>
    </submittedName>
</protein>
<keyword evidence="3 6" id="KW-1133">Transmembrane helix</keyword>
<keyword evidence="2 6" id="KW-0812">Transmembrane</keyword>
<dbReference type="PROSITE" id="PS50234">
    <property type="entry name" value="VWFA"/>
    <property type="match status" value="1"/>
</dbReference>
<feature type="transmembrane region" description="Helical" evidence="6">
    <location>
        <begin position="6"/>
        <end position="25"/>
    </location>
</feature>
<accession>A0ABP7CR87</accession>
<dbReference type="InterPro" id="IPR036465">
    <property type="entry name" value="vWFA_dom_sf"/>
</dbReference>
<dbReference type="EMBL" id="BAABDC010000001">
    <property type="protein sequence ID" value="GAA3695110.1"/>
    <property type="molecule type" value="Genomic_DNA"/>
</dbReference>
<sequence>MSELSLTWPWALAGLLVVPVLVVLYKRGLRAQEARRAALAADGLVMRAPPRSRWRHLGAALLLAALTVLVLSLTRPVASVAEPHREGTVVLAFDVSGSMAATDVKPSRLEAAKAAARAFVAKQPPSVRIAVVAFGGTGLVTQRPTDDRAAVLAAVARLKPSGDTSLSDGILGGLSAIVGKPVKPPGDTEQGAGSGTSEETPIGYHGGTAIVLLTDGEDTTDVAPSGAAELASAAGVRIEPIGLGTPAGTTIQVDGFSIATALDETSLRAVAETTGGTYRRASDAASLTAVYDSIELQWTTRTVPHEVTSWVAALAGLLLLGGATVSVLRQGRVI</sequence>
<dbReference type="Proteomes" id="UP001501468">
    <property type="component" value="Unassembled WGS sequence"/>
</dbReference>